<evidence type="ECO:0000256" key="6">
    <source>
        <dbReference type="ARBA" id="ARBA00022827"/>
    </source>
</evidence>
<dbReference type="Proteomes" id="UP000031972">
    <property type="component" value="Unassembled WGS sequence"/>
</dbReference>
<feature type="binding site" evidence="8">
    <location>
        <position position="201"/>
    </location>
    <ligand>
        <name>Zn(2+)</name>
        <dbReference type="ChEBI" id="CHEBI:29105"/>
    </ligand>
</feature>
<evidence type="ECO:0000256" key="8">
    <source>
        <dbReference type="PROSITE-ProRule" id="PRU00333"/>
    </source>
</evidence>
<dbReference type="RefSeq" id="WP_041058552.1">
    <property type="nucleotide sequence ID" value="NZ_JXRR01000015.1"/>
</dbReference>
<dbReference type="Pfam" id="PF02219">
    <property type="entry name" value="MTHFR"/>
    <property type="match status" value="1"/>
</dbReference>
<keyword evidence="8" id="KW-0862">Zinc</keyword>
<dbReference type="GO" id="GO:0046872">
    <property type="term" value="F:metal ion binding"/>
    <property type="evidence" value="ECO:0007669"/>
    <property type="project" value="UniProtKB-KW"/>
</dbReference>
<feature type="binding site" evidence="8">
    <location>
        <position position="266"/>
    </location>
    <ligand>
        <name>Zn(2+)</name>
        <dbReference type="ChEBI" id="CHEBI:29105"/>
    </ligand>
</feature>
<dbReference type="AlphaFoldDB" id="A0A0C2VSX3"/>
<dbReference type="InterPro" id="IPR029041">
    <property type="entry name" value="FAD-linked_oxidoreductase-like"/>
</dbReference>
<dbReference type="GO" id="GO:0008168">
    <property type="term" value="F:methyltransferase activity"/>
    <property type="evidence" value="ECO:0007669"/>
    <property type="project" value="UniProtKB-UniRule"/>
</dbReference>
<dbReference type="SUPFAM" id="SSF51730">
    <property type="entry name" value="FAD-linked oxidoreductase"/>
    <property type="match status" value="1"/>
</dbReference>
<dbReference type="UniPathway" id="UPA00193"/>
<reference evidence="10 11" key="1">
    <citation type="submission" date="2015-01" db="EMBL/GenBank/DDBJ databases">
        <title>Jeotgalibacillus campisalis genome sequencing.</title>
        <authorList>
            <person name="Goh K.M."/>
            <person name="Chan K.-G."/>
            <person name="Yaakop A.S."/>
            <person name="Ee R."/>
            <person name="Gan H.M."/>
            <person name="Chan C.S."/>
        </authorList>
    </citation>
    <scope>NUCLEOTIDE SEQUENCE [LARGE SCALE GENOMIC DNA]</scope>
    <source>
        <strain evidence="10 11">SF-57</strain>
    </source>
</reference>
<evidence type="ECO:0000256" key="3">
    <source>
        <dbReference type="ARBA" id="ARBA00022603"/>
    </source>
</evidence>
<keyword evidence="3 8" id="KW-0489">Methyltransferase</keyword>
<keyword evidence="5 8" id="KW-0808">Transferase</keyword>
<comment type="caution">
    <text evidence="10">The sequence shown here is derived from an EMBL/GenBank/DDBJ whole genome shotgun (WGS) entry which is preliminary data.</text>
</comment>
<evidence type="ECO:0000256" key="1">
    <source>
        <dbReference type="ARBA" id="ARBA00001974"/>
    </source>
</evidence>
<evidence type="ECO:0000313" key="10">
    <source>
        <dbReference type="EMBL" id="KIL47093.1"/>
    </source>
</evidence>
<evidence type="ECO:0000259" key="9">
    <source>
        <dbReference type="PROSITE" id="PS50970"/>
    </source>
</evidence>
<accession>A0A0C2VSX3</accession>
<keyword evidence="7" id="KW-0560">Oxidoreductase</keyword>
<keyword evidence="8" id="KW-0479">Metal-binding</keyword>
<dbReference type="CDD" id="cd00537">
    <property type="entry name" value="MTHFR"/>
    <property type="match status" value="1"/>
</dbReference>
<dbReference type="FunFam" id="3.20.20.220:FF:000007">
    <property type="entry name" value="Bifunctional homocysteine S-methyltransferase/methylenetetrahydrofolate reductase"/>
    <property type="match status" value="1"/>
</dbReference>
<protein>
    <submittedName>
        <fullName evidence="10">Homocysteine S-methyltransferase/5,10-methylenetetrahydrofolate reductase protein</fullName>
    </submittedName>
</protein>
<evidence type="ECO:0000256" key="5">
    <source>
        <dbReference type="ARBA" id="ARBA00022679"/>
    </source>
</evidence>
<organism evidence="10 11">
    <name type="scientific">Jeotgalibacillus campisalis</name>
    <dbReference type="NCBI Taxonomy" id="220754"/>
    <lineage>
        <taxon>Bacteria</taxon>
        <taxon>Bacillati</taxon>
        <taxon>Bacillota</taxon>
        <taxon>Bacilli</taxon>
        <taxon>Bacillales</taxon>
        <taxon>Caryophanaceae</taxon>
        <taxon>Jeotgalibacillus</taxon>
    </lineage>
</organism>
<dbReference type="GO" id="GO:0035999">
    <property type="term" value="P:tetrahydrofolate interconversion"/>
    <property type="evidence" value="ECO:0007669"/>
    <property type="project" value="UniProtKB-UniPathway"/>
</dbReference>
<dbReference type="InterPro" id="IPR003726">
    <property type="entry name" value="HCY_dom"/>
</dbReference>
<dbReference type="Gene3D" id="3.20.20.220">
    <property type="match status" value="1"/>
</dbReference>
<dbReference type="PANTHER" id="PTHR11103">
    <property type="entry name" value="SLR1189 PROTEIN"/>
    <property type="match status" value="1"/>
</dbReference>
<evidence type="ECO:0000256" key="2">
    <source>
        <dbReference type="ARBA" id="ARBA00004777"/>
    </source>
</evidence>
<keyword evidence="11" id="KW-1185">Reference proteome</keyword>
<comment type="cofactor">
    <cofactor evidence="1">
        <name>FAD</name>
        <dbReference type="ChEBI" id="CHEBI:57692"/>
    </cofactor>
</comment>
<dbReference type="Pfam" id="PF02574">
    <property type="entry name" value="S-methyl_trans"/>
    <property type="match status" value="1"/>
</dbReference>
<dbReference type="GO" id="GO:0004489">
    <property type="term" value="F:methylenetetrahydrofolate reductase [NAD(P)H] activity"/>
    <property type="evidence" value="ECO:0007669"/>
    <property type="project" value="InterPro"/>
</dbReference>
<dbReference type="PANTHER" id="PTHR11103:SF18">
    <property type="entry name" value="SLR1189 PROTEIN"/>
    <property type="match status" value="1"/>
</dbReference>
<comment type="cofactor">
    <cofactor evidence="8">
        <name>Zn(2+)</name>
        <dbReference type="ChEBI" id="CHEBI:29105"/>
    </cofactor>
</comment>
<dbReference type="GO" id="GO:0006555">
    <property type="term" value="P:methionine metabolic process"/>
    <property type="evidence" value="ECO:0007669"/>
    <property type="project" value="InterPro"/>
</dbReference>
<dbReference type="NCBIfam" id="NF006396">
    <property type="entry name" value="PRK08645.1"/>
    <property type="match status" value="1"/>
</dbReference>
<dbReference type="SUPFAM" id="SSF82282">
    <property type="entry name" value="Homocysteine S-methyltransferase"/>
    <property type="match status" value="1"/>
</dbReference>
<feature type="binding site" evidence="8">
    <location>
        <position position="267"/>
    </location>
    <ligand>
        <name>Zn(2+)</name>
        <dbReference type="ChEBI" id="CHEBI:29105"/>
    </ligand>
</feature>
<gene>
    <name evidence="10" type="ORF">KR50_24150</name>
</gene>
<dbReference type="OrthoDB" id="9803687at2"/>
<keyword evidence="4" id="KW-0285">Flavoprotein</keyword>
<dbReference type="EMBL" id="JXRR01000015">
    <property type="protein sequence ID" value="KIL47093.1"/>
    <property type="molecule type" value="Genomic_DNA"/>
</dbReference>
<comment type="pathway">
    <text evidence="2">One-carbon metabolism; tetrahydrofolate interconversion.</text>
</comment>
<proteinExistence type="predicted"/>
<dbReference type="PROSITE" id="PS50970">
    <property type="entry name" value="HCY"/>
    <property type="match status" value="1"/>
</dbReference>
<dbReference type="Gene3D" id="3.20.20.330">
    <property type="entry name" value="Homocysteine-binding-like domain"/>
    <property type="match status" value="1"/>
</dbReference>
<dbReference type="GO" id="GO:0032259">
    <property type="term" value="P:methylation"/>
    <property type="evidence" value="ECO:0007669"/>
    <property type="project" value="UniProtKB-KW"/>
</dbReference>
<dbReference type="InterPro" id="IPR003171">
    <property type="entry name" value="Mehydrof_redctse-like"/>
</dbReference>
<feature type="domain" description="Hcy-binding" evidence="9">
    <location>
        <begin position="1"/>
        <end position="281"/>
    </location>
</feature>
<evidence type="ECO:0000256" key="7">
    <source>
        <dbReference type="ARBA" id="ARBA00023002"/>
    </source>
</evidence>
<dbReference type="PATRIC" id="fig|220754.4.peg.2431"/>
<sequence>MKLTDALKEKILVADGAMGTLLYSYGTDQCFEELNISQAEHIQQIHSAYIDAGADVIQTNTYGGNYLKLERYGLEDHVKEINSAAVRNAKAAAKIDTHVLGTIGGIRSIRPQSIELDEIKRTFREQLYCLLLEGVDGLLLETYYDLEELSTVVEIARKATDLPIIAQVSLQEVGVLQDGTSVAAALKQLEELGADGVGMNCRQGPFHMLQSLERVPLPKHGFLSAYPNASLPSFTDGGLQYNNNPEYFGEMAKSFQAQGVRLLGGCCGTTPDHTRAFAKALKGAVPIIEKKISEPEPKIEVRSKALDLPESLPSIVASRPSVVVELDPPKKLNTEAFMRGAKALTEAGADAITLADNSLASPRVSNESLGHLIKEKIGARPLVHITCRDRNLIGLQSHLMGLHTLGLHDLLAVTGDPTKVGDFPGATSVYDVSSFELIEMISQLNRGVSMSGKDLGESTSFSIGAAFNPHVKSVERAVLRMEKKIAAGADYFMSQPVFSQEKLLDVYEHTKHIEKPMYIGLMPLTSSRNAEFLHNEVPGIKLSDEVRERMANVSSDKEQSAKEGIAITKSLIDAALELFNGIYLITPFMRYEVTAELTKYANKQAAKRAGGIHNVSNIIH</sequence>
<name>A0A0C2VSX3_9BACL</name>
<evidence type="ECO:0000256" key="4">
    <source>
        <dbReference type="ARBA" id="ARBA00022630"/>
    </source>
</evidence>
<evidence type="ECO:0000313" key="11">
    <source>
        <dbReference type="Proteomes" id="UP000031972"/>
    </source>
</evidence>
<keyword evidence="6" id="KW-0274">FAD</keyword>
<dbReference type="InterPro" id="IPR036589">
    <property type="entry name" value="HCY_dom_sf"/>
</dbReference>